<reference evidence="1 2" key="1">
    <citation type="submission" date="2023-08" db="EMBL/GenBank/DDBJ databases">
        <title>Annotated Genome Sequence of Vanrija albida AlHP1.</title>
        <authorList>
            <person name="Herzog R."/>
        </authorList>
    </citation>
    <scope>NUCLEOTIDE SEQUENCE [LARGE SCALE GENOMIC DNA]</scope>
    <source>
        <strain evidence="1 2">AlHP1</strain>
    </source>
</reference>
<proteinExistence type="predicted"/>
<gene>
    <name evidence="1" type="ORF">Q8F55_003378</name>
</gene>
<dbReference type="RefSeq" id="XP_069209339.1">
    <property type="nucleotide sequence ID" value="XM_069351921.1"/>
</dbReference>
<dbReference type="EMBL" id="JBBXJM010000003">
    <property type="protein sequence ID" value="KAL1409395.1"/>
    <property type="molecule type" value="Genomic_DNA"/>
</dbReference>
<name>A0ABR3Q3R0_9TREE</name>
<comment type="caution">
    <text evidence="1">The sequence shown here is derived from an EMBL/GenBank/DDBJ whole genome shotgun (WGS) entry which is preliminary data.</text>
</comment>
<accession>A0ABR3Q3R0</accession>
<dbReference type="Proteomes" id="UP001565368">
    <property type="component" value="Unassembled WGS sequence"/>
</dbReference>
<sequence length="232" mass="24505">MNKGKKRCIEPSPEPRPTLTTHIRRYPHLYNGHVTHGMLIALRELMAVDRGAQAPGPIPTPAAASIALEIAVARAVALGYRAYRASVAAERGKVPGATLSATEFAEVLEVTVRLAVERYEDTPALSEEGEGSAAARPLPLPAAAPTIGVEIPVTLPLGVGRDDDERPSSGDGVGVLSPLPAVAPTLDVKIPDTALDSLTDLMLRCGATGRTPERPSFADPYPVYCSCYHDRA</sequence>
<evidence type="ECO:0000313" key="2">
    <source>
        <dbReference type="Proteomes" id="UP001565368"/>
    </source>
</evidence>
<protein>
    <submittedName>
        <fullName evidence="1">Uncharacterized protein</fullName>
    </submittedName>
</protein>
<organism evidence="1 2">
    <name type="scientific">Vanrija albida</name>
    <dbReference type="NCBI Taxonomy" id="181172"/>
    <lineage>
        <taxon>Eukaryota</taxon>
        <taxon>Fungi</taxon>
        <taxon>Dikarya</taxon>
        <taxon>Basidiomycota</taxon>
        <taxon>Agaricomycotina</taxon>
        <taxon>Tremellomycetes</taxon>
        <taxon>Trichosporonales</taxon>
        <taxon>Trichosporonaceae</taxon>
        <taxon>Vanrija</taxon>
    </lineage>
</organism>
<evidence type="ECO:0000313" key="1">
    <source>
        <dbReference type="EMBL" id="KAL1409395.1"/>
    </source>
</evidence>
<keyword evidence="2" id="KW-1185">Reference proteome</keyword>
<dbReference type="GeneID" id="95984421"/>